<reference evidence="3 4" key="1">
    <citation type="submission" date="2016-03" db="EMBL/GenBank/DDBJ databases">
        <authorList>
            <person name="Ploux O."/>
        </authorList>
    </citation>
    <scope>NUCLEOTIDE SEQUENCE [LARGE SCALE GENOMIC DNA]</scope>
    <source>
        <strain evidence="3 4">URUG2</strain>
    </source>
</reference>
<evidence type="ECO:0000313" key="4">
    <source>
        <dbReference type="Proteomes" id="UP000225277"/>
    </source>
</evidence>
<name>A0A2D3VII6_9PEZI</name>
<evidence type="ECO:0000313" key="3">
    <source>
        <dbReference type="EMBL" id="CZT21829.1"/>
    </source>
</evidence>
<gene>
    <name evidence="3" type="ORF">RCC_07696</name>
</gene>
<protein>
    <recommendedName>
        <fullName evidence="2">BHLH domain-containing protein</fullName>
    </recommendedName>
</protein>
<dbReference type="CDD" id="cd11395">
    <property type="entry name" value="bHLHzip_SREBP_like"/>
    <property type="match status" value="1"/>
</dbReference>
<evidence type="ECO:0000256" key="1">
    <source>
        <dbReference type="SAM" id="Coils"/>
    </source>
</evidence>
<dbReference type="PANTHER" id="PTHR47336">
    <property type="entry name" value="TRANSCRIPTION FACTOR HMS1-RELATED"/>
    <property type="match status" value="1"/>
</dbReference>
<dbReference type="RefSeq" id="XP_023628718.1">
    <property type="nucleotide sequence ID" value="XM_023772950.1"/>
</dbReference>
<organism evidence="3 4">
    <name type="scientific">Ramularia collo-cygni</name>
    <dbReference type="NCBI Taxonomy" id="112498"/>
    <lineage>
        <taxon>Eukaryota</taxon>
        <taxon>Fungi</taxon>
        <taxon>Dikarya</taxon>
        <taxon>Ascomycota</taxon>
        <taxon>Pezizomycotina</taxon>
        <taxon>Dothideomycetes</taxon>
        <taxon>Dothideomycetidae</taxon>
        <taxon>Mycosphaerellales</taxon>
        <taxon>Mycosphaerellaceae</taxon>
        <taxon>Ramularia</taxon>
    </lineage>
</organism>
<keyword evidence="4" id="KW-1185">Reference proteome</keyword>
<dbReference type="Pfam" id="PF00010">
    <property type="entry name" value="HLH"/>
    <property type="match status" value="1"/>
</dbReference>
<dbReference type="InterPro" id="IPR011598">
    <property type="entry name" value="bHLH_dom"/>
</dbReference>
<dbReference type="OrthoDB" id="2133190at2759"/>
<dbReference type="Gene3D" id="4.10.280.10">
    <property type="entry name" value="Helix-loop-helix DNA-binding domain"/>
    <property type="match status" value="1"/>
</dbReference>
<evidence type="ECO:0000259" key="2">
    <source>
        <dbReference type="PROSITE" id="PS50888"/>
    </source>
</evidence>
<feature type="domain" description="BHLH" evidence="2">
    <location>
        <begin position="90"/>
        <end position="156"/>
    </location>
</feature>
<dbReference type="SMART" id="SM00353">
    <property type="entry name" value="HLH"/>
    <property type="match status" value="1"/>
</dbReference>
<dbReference type="AlphaFoldDB" id="A0A2D3VII6"/>
<proteinExistence type="predicted"/>
<dbReference type="Proteomes" id="UP000225277">
    <property type="component" value="Unassembled WGS sequence"/>
</dbReference>
<dbReference type="PANTHER" id="PTHR47336:SF2">
    <property type="entry name" value="TRANSCRIPTION FACTOR HMS1-RELATED"/>
    <property type="match status" value="1"/>
</dbReference>
<dbReference type="STRING" id="112498.A0A2D3VII6"/>
<dbReference type="InterPro" id="IPR052099">
    <property type="entry name" value="Regulatory_TF_Diverse"/>
</dbReference>
<dbReference type="EMBL" id="FJUY01000012">
    <property type="protein sequence ID" value="CZT21829.1"/>
    <property type="molecule type" value="Genomic_DNA"/>
</dbReference>
<keyword evidence="1" id="KW-0175">Coiled coil</keyword>
<dbReference type="InterPro" id="IPR036638">
    <property type="entry name" value="HLH_DNA-bd_sf"/>
</dbReference>
<dbReference type="GO" id="GO:0046983">
    <property type="term" value="F:protein dimerization activity"/>
    <property type="evidence" value="ECO:0007669"/>
    <property type="project" value="InterPro"/>
</dbReference>
<sequence>MTTDLPPFEITNCFSSAQCMSGNIPQECQNSNLICPALPLNPVDSQMSFSSGGFNSNAVTSSDSEDSISGKPALSEATMLPNLARPTRPHRRIPHTVIERRYRDNLNTQIETLRLSLPSLKNAYVCSPDVEDSALPPRLPSKAMIIATASTYIKELEVERTRAVEAASNLQQEVADLQKLIQCNDCSILQYLQAASSDRSQLAG</sequence>
<dbReference type="GeneID" id="35602808"/>
<feature type="coiled-coil region" evidence="1">
    <location>
        <begin position="153"/>
        <end position="180"/>
    </location>
</feature>
<accession>A0A2D3VII6</accession>
<dbReference type="PROSITE" id="PS50888">
    <property type="entry name" value="BHLH"/>
    <property type="match status" value="1"/>
</dbReference>
<dbReference type="SUPFAM" id="SSF47459">
    <property type="entry name" value="HLH, helix-loop-helix DNA-binding domain"/>
    <property type="match status" value="1"/>
</dbReference>